<evidence type="ECO:0000259" key="13">
    <source>
        <dbReference type="PROSITE" id="PS51015"/>
    </source>
</evidence>
<accession>A0A7J6VYQ2</accession>
<dbReference type="Proteomes" id="UP000554482">
    <property type="component" value="Unassembled WGS sequence"/>
</dbReference>
<dbReference type="Pfam" id="PF05033">
    <property type="entry name" value="Pre-SET"/>
    <property type="match status" value="1"/>
</dbReference>
<comment type="caution">
    <text evidence="14">The sequence shown here is derived from an EMBL/GenBank/DDBJ whole genome shotgun (WGS) entry which is preliminary data.</text>
</comment>
<name>A0A7J6VYQ2_THATH</name>
<dbReference type="InterPro" id="IPR025794">
    <property type="entry name" value="H3-K9-MeTrfase_plant"/>
</dbReference>
<dbReference type="Gene3D" id="2.30.280.10">
    <property type="entry name" value="SRA-YDG"/>
    <property type="match status" value="1"/>
</dbReference>
<evidence type="ECO:0000256" key="3">
    <source>
        <dbReference type="ARBA" id="ARBA00022603"/>
    </source>
</evidence>
<evidence type="ECO:0000259" key="10">
    <source>
        <dbReference type="PROSITE" id="PS50280"/>
    </source>
</evidence>
<evidence type="ECO:0000256" key="6">
    <source>
        <dbReference type="ARBA" id="ARBA00022853"/>
    </source>
</evidence>
<dbReference type="SMART" id="SM00468">
    <property type="entry name" value="PreSET"/>
    <property type="match status" value="1"/>
</dbReference>
<dbReference type="PROSITE" id="PS50867">
    <property type="entry name" value="PRE_SET"/>
    <property type="match status" value="1"/>
</dbReference>
<dbReference type="InterPro" id="IPR046341">
    <property type="entry name" value="SET_dom_sf"/>
</dbReference>
<dbReference type="AlphaFoldDB" id="A0A7J6VYQ2"/>
<dbReference type="InterPro" id="IPR051357">
    <property type="entry name" value="H3K9_HMTase_SUVAR3-9"/>
</dbReference>
<feature type="domain" description="Pre-SET" evidence="11">
    <location>
        <begin position="399"/>
        <end position="458"/>
    </location>
</feature>
<dbReference type="InterPro" id="IPR015947">
    <property type="entry name" value="PUA-like_sf"/>
</dbReference>
<dbReference type="PANTHER" id="PTHR45660">
    <property type="entry name" value="HISTONE-LYSINE N-METHYLTRANSFERASE SETMAR"/>
    <property type="match status" value="1"/>
</dbReference>
<evidence type="ECO:0000259" key="12">
    <source>
        <dbReference type="PROSITE" id="PS50868"/>
    </source>
</evidence>
<comment type="subcellular location">
    <subcellularLocation>
        <location evidence="1">Chromosome</location>
    </subcellularLocation>
    <subcellularLocation>
        <location evidence="8">Nucleus</location>
    </subcellularLocation>
</comment>
<dbReference type="GO" id="GO:0005694">
    <property type="term" value="C:chromosome"/>
    <property type="evidence" value="ECO:0007669"/>
    <property type="project" value="UniProtKB-SubCell"/>
</dbReference>
<dbReference type="GO" id="GO:0005634">
    <property type="term" value="C:nucleus"/>
    <property type="evidence" value="ECO:0007669"/>
    <property type="project" value="UniProtKB-SubCell"/>
</dbReference>
<feature type="compositionally biased region" description="Polar residues" evidence="9">
    <location>
        <begin position="13"/>
        <end position="36"/>
    </location>
</feature>
<protein>
    <submittedName>
        <fullName evidence="14">Histone-lysine N-methyltransferase, H3 lysine-9 specific SUVH5</fullName>
    </submittedName>
</protein>
<evidence type="ECO:0000256" key="1">
    <source>
        <dbReference type="ARBA" id="ARBA00004286"/>
    </source>
</evidence>
<dbReference type="PANTHER" id="PTHR45660:SF46">
    <property type="entry name" value="HISTONE-LYSINE N-METHYLTRANSFERASE, H3 LYSINE-9 SPECIFIC SUVH6"/>
    <property type="match status" value="1"/>
</dbReference>
<feature type="region of interest" description="Disordered" evidence="9">
    <location>
        <begin position="1"/>
        <end position="36"/>
    </location>
</feature>
<gene>
    <name evidence="14" type="ORF">FRX31_021176</name>
</gene>
<organism evidence="14 15">
    <name type="scientific">Thalictrum thalictroides</name>
    <name type="common">Rue-anemone</name>
    <name type="synonym">Anemone thalictroides</name>
    <dbReference type="NCBI Taxonomy" id="46969"/>
    <lineage>
        <taxon>Eukaryota</taxon>
        <taxon>Viridiplantae</taxon>
        <taxon>Streptophyta</taxon>
        <taxon>Embryophyta</taxon>
        <taxon>Tracheophyta</taxon>
        <taxon>Spermatophyta</taxon>
        <taxon>Magnoliopsida</taxon>
        <taxon>Ranunculales</taxon>
        <taxon>Ranunculaceae</taxon>
        <taxon>Thalictroideae</taxon>
        <taxon>Thalictrum</taxon>
    </lineage>
</organism>
<evidence type="ECO:0000256" key="8">
    <source>
        <dbReference type="PROSITE-ProRule" id="PRU00358"/>
    </source>
</evidence>
<dbReference type="GO" id="GO:0003690">
    <property type="term" value="F:double-stranded DNA binding"/>
    <property type="evidence" value="ECO:0007669"/>
    <property type="project" value="TreeGrafter"/>
</dbReference>
<evidence type="ECO:0000259" key="11">
    <source>
        <dbReference type="PROSITE" id="PS50867"/>
    </source>
</evidence>
<keyword evidence="3 14" id="KW-0489">Methyltransferase</keyword>
<dbReference type="GO" id="GO:0042054">
    <property type="term" value="F:histone methyltransferase activity"/>
    <property type="evidence" value="ECO:0007669"/>
    <property type="project" value="InterPro"/>
</dbReference>
<dbReference type="SMART" id="SM00317">
    <property type="entry name" value="SET"/>
    <property type="match status" value="1"/>
</dbReference>
<dbReference type="PROSITE" id="PS50868">
    <property type="entry name" value="POST_SET"/>
    <property type="match status" value="1"/>
</dbReference>
<dbReference type="InterPro" id="IPR036987">
    <property type="entry name" value="SRA-YDG_sf"/>
</dbReference>
<keyword evidence="4 14" id="KW-0808">Transferase</keyword>
<dbReference type="SUPFAM" id="SSF88697">
    <property type="entry name" value="PUA domain-like"/>
    <property type="match status" value="1"/>
</dbReference>
<dbReference type="GO" id="GO:0032259">
    <property type="term" value="P:methylation"/>
    <property type="evidence" value="ECO:0007669"/>
    <property type="project" value="UniProtKB-KW"/>
</dbReference>
<evidence type="ECO:0000256" key="2">
    <source>
        <dbReference type="ARBA" id="ARBA00022454"/>
    </source>
</evidence>
<evidence type="ECO:0000256" key="7">
    <source>
        <dbReference type="ARBA" id="ARBA00023242"/>
    </source>
</evidence>
<dbReference type="PROSITE" id="PS51015">
    <property type="entry name" value="YDG"/>
    <property type="match status" value="1"/>
</dbReference>
<reference evidence="14 15" key="1">
    <citation type="submission" date="2020-06" db="EMBL/GenBank/DDBJ databases">
        <title>Transcriptomic and genomic resources for Thalictrum thalictroides and T. hernandezii: Facilitating candidate gene discovery in an emerging model plant lineage.</title>
        <authorList>
            <person name="Arias T."/>
            <person name="Riano-Pachon D.M."/>
            <person name="Di Stilio V.S."/>
        </authorList>
    </citation>
    <scope>NUCLEOTIDE SEQUENCE [LARGE SCALE GENOMIC DNA]</scope>
    <source>
        <strain evidence="15">cv. WT478/WT964</strain>
        <tissue evidence="14">Leaves</tissue>
    </source>
</reference>
<dbReference type="SMART" id="SM00466">
    <property type="entry name" value="SRA"/>
    <property type="match status" value="1"/>
</dbReference>
<dbReference type="Pfam" id="PF00856">
    <property type="entry name" value="SET"/>
    <property type="match status" value="1"/>
</dbReference>
<evidence type="ECO:0000256" key="4">
    <source>
        <dbReference type="ARBA" id="ARBA00022679"/>
    </source>
</evidence>
<dbReference type="SMART" id="SM00508">
    <property type="entry name" value="PostSET"/>
    <property type="match status" value="1"/>
</dbReference>
<dbReference type="EMBL" id="JABWDY010025746">
    <property type="protein sequence ID" value="KAF5189235.1"/>
    <property type="molecule type" value="Genomic_DNA"/>
</dbReference>
<dbReference type="Gene3D" id="2.170.270.10">
    <property type="entry name" value="SET domain"/>
    <property type="match status" value="1"/>
</dbReference>
<dbReference type="SUPFAM" id="SSF82199">
    <property type="entry name" value="SET domain"/>
    <property type="match status" value="1"/>
</dbReference>
<dbReference type="PROSITE" id="PS50280">
    <property type="entry name" value="SET"/>
    <property type="match status" value="1"/>
</dbReference>
<keyword evidence="6" id="KW-0156">Chromatin regulator</keyword>
<keyword evidence="7 8" id="KW-0539">Nucleus</keyword>
<evidence type="ECO:0000256" key="5">
    <source>
        <dbReference type="ARBA" id="ARBA00022691"/>
    </source>
</evidence>
<dbReference type="InterPro" id="IPR003105">
    <property type="entry name" value="SRA_YDG"/>
</dbReference>
<dbReference type="InterPro" id="IPR007728">
    <property type="entry name" value="Pre-SET_dom"/>
</dbReference>
<dbReference type="InterPro" id="IPR003616">
    <property type="entry name" value="Post-SET_dom"/>
</dbReference>
<dbReference type="PROSITE" id="PS51575">
    <property type="entry name" value="SAM_MT43_SUVAR39_2"/>
    <property type="match status" value="1"/>
</dbReference>
<dbReference type="InterPro" id="IPR001214">
    <property type="entry name" value="SET_dom"/>
</dbReference>
<feature type="domain" description="Post-SET" evidence="12">
    <location>
        <begin position="591"/>
        <end position="607"/>
    </location>
</feature>
<keyword evidence="2" id="KW-0158">Chromosome</keyword>
<keyword evidence="15" id="KW-1185">Reference proteome</keyword>
<feature type="domain" description="SET" evidence="10">
    <location>
        <begin position="461"/>
        <end position="579"/>
    </location>
</feature>
<evidence type="ECO:0000313" key="14">
    <source>
        <dbReference type="EMBL" id="KAF5189235.1"/>
    </source>
</evidence>
<evidence type="ECO:0000256" key="9">
    <source>
        <dbReference type="SAM" id="MobiDB-lite"/>
    </source>
</evidence>
<proteinExistence type="predicted"/>
<keyword evidence="5" id="KW-0949">S-adenosyl-L-methionine</keyword>
<dbReference type="Pfam" id="PF02182">
    <property type="entry name" value="SAD_SRA"/>
    <property type="match status" value="1"/>
</dbReference>
<dbReference type="GO" id="GO:0008270">
    <property type="term" value="F:zinc ion binding"/>
    <property type="evidence" value="ECO:0007669"/>
    <property type="project" value="InterPro"/>
</dbReference>
<sequence length="607" mass="68362">MAPSVNKKVVAVGSSSRATSSPLKKNKRSVTVNQEVPQNCRRKAQRLCRETKEDHDHVVVDDELAEDSENLENGDIVSREPCSEGGRKYPPQIDHLLGKVVYSEDEDERSKVRKTLSLFKEISMILKTSNRTSGRVDLEVGTIMKENDKCLNTGKPILGDVPGVEVGDEFECRVEIAIIGLHRHYQGGIDYYNRNGKIIATCIVASEKYADKMDNSDILEYSGQGGRPDKKKNVGAKDQKMERGNLALKNSMDEGTPVRVIRGVKESRKANDPLVSKGKVVSTYTYDGLYLVVSFSEKTGCYNTKDFSFQLRRIAGQPKLALKEVTKSKKSRVRNLQPQPSKKSRVVHSQIPVQDVSQGKEKMPISAVNTVDSEKMPTQFEYITTMHYPSWCNLQPAYECCGCIDGCTDLKECSCSIKNKEIPYNENGAILRAKPFIYECGPCCKCPPTCQNRVSQNGIKFKLELFKTESRGWGVRSLDYICSGSFICEYTGELLKDSQAEKRYDEYLFDISHEDDDEDGFTIDAAQCGNIGRFINHSCSPNLYSQKVLYDHGDKRMPHIMLFAQNNIRPLTELTYHYNYKPVCDSNGKPKKKDCYCGSSKCTGRMY</sequence>
<dbReference type="OrthoDB" id="5792673at2759"/>
<feature type="domain" description="YDG" evidence="13">
    <location>
        <begin position="159"/>
        <end position="313"/>
    </location>
</feature>
<evidence type="ECO:0000313" key="15">
    <source>
        <dbReference type="Proteomes" id="UP000554482"/>
    </source>
</evidence>